<dbReference type="Proteomes" id="UP000075349">
    <property type="component" value="Unassembled WGS sequence"/>
</dbReference>
<evidence type="ECO:0000313" key="2">
    <source>
        <dbReference type="Proteomes" id="UP000075349"/>
    </source>
</evidence>
<accession>A0A151JH20</accession>
<gene>
    <name evidence="1" type="ORF">AUQ44_04820</name>
</gene>
<dbReference type="AlphaFoldDB" id="A0A151JH20"/>
<proteinExistence type="predicted"/>
<comment type="caution">
    <text evidence="1">The sequence shown here is derived from an EMBL/GenBank/DDBJ whole genome shotgun (WGS) entry which is preliminary data.</text>
</comment>
<name>A0A151JH20_9VIBR</name>
<evidence type="ECO:0000313" key="1">
    <source>
        <dbReference type="EMBL" id="KYN25094.1"/>
    </source>
</evidence>
<protein>
    <submittedName>
        <fullName evidence="1">Uncharacterized protein</fullName>
    </submittedName>
</protein>
<organism evidence="1 2">
    <name type="scientific">Vibrio cidicii</name>
    <dbReference type="NCBI Taxonomy" id="1763883"/>
    <lineage>
        <taxon>Bacteria</taxon>
        <taxon>Pseudomonadati</taxon>
        <taxon>Pseudomonadota</taxon>
        <taxon>Gammaproteobacteria</taxon>
        <taxon>Vibrionales</taxon>
        <taxon>Vibrionaceae</taxon>
        <taxon>Vibrio</taxon>
    </lineage>
</organism>
<sequence length="83" mass="9236">MAKSVLLWQFGLSFNSTQNCHYERNCKLGYITLLSFITVSILLLTDCDSHLSAIAKVKKPNVFRHAAFNLKSISAFTLAVTLA</sequence>
<dbReference type="EMBL" id="LOMK01000001">
    <property type="protein sequence ID" value="KYN25094.1"/>
    <property type="molecule type" value="Genomic_DNA"/>
</dbReference>
<reference evidence="2" key="1">
    <citation type="submission" date="2015-12" db="EMBL/GenBank/DDBJ databases">
        <authorList>
            <person name="Tarr C.L."/>
            <person name="Gladney L.M."/>
        </authorList>
    </citation>
    <scope>NUCLEOTIDE SEQUENCE [LARGE SCALE GENOMIC DNA]</scope>
    <source>
        <strain evidence="2">2756-81</strain>
    </source>
</reference>